<protein>
    <submittedName>
        <fullName evidence="2">Uncharacterized protein</fullName>
    </submittedName>
</protein>
<comment type="caution">
    <text evidence="2">The sequence shown here is derived from an EMBL/GenBank/DDBJ whole genome shotgun (WGS) entry which is preliminary data.</text>
</comment>
<dbReference type="AlphaFoldDB" id="S7KLW1"/>
<feature type="compositionally biased region" description="Polar residues" evidence="1">
    <location>
        <begin position="179"/>
        <end position="194"/>
    </location>
</feature>
<feature type="region of interest" description="Disordered" evidence="1">
    <location>
        <begin position="1"/>
        <end position="292"/>
    </location>
</feature>
<feature type="compositionally biased region" description="Low complexity" evidence="1">
    <location>
        <begin position="1"/>
        <end position="21"/>
    </location>
</feature>
<organism evidence="2 3">
    <name type="scientific">Chlamydia ibidis</name>
    <dbReference type="NCBI Taxonomy" id="1405396"/>
    <lineage>
        <taxon>Bacteria</taxon>
        <taxon>Pseudomonadati</taxon>
        <taxon>Chlamydiota</taxon>
        <taxon>Chlamydiia</taxon>
        <taxon>Chlamydiales</taxon>
        <taxon>Chlamydiaceae</taxon>
        <taxon>Chlamydia/Chlamydophila group</taxon>
        <taxon>Chlamydia</taxon>
    </lineage>
</organism>
<dbReference type="Proteomes" id="UP000016200">
    <property type="component" value="Unassembled WGS sequence"/>
</dbReference>
<accession>S7KLW1</accession>
<evidence type="ECO:0000313" key="2">
    <source>
        <dbReference type="EMBL" id="EPP35430.1"/>
    </source>
</evidence>
<sequence length="292" mass="30260">MSSINPYSSSHSPSPLNPENNQQPDGVKKTSGSENGGIRASGKAGEKQAAAKVGDAARRAMSNKSVSTPPAPPAPKLPSAFQQVKGGGDNKGLHDNLIKELQSKFAGKDTDYGSKETQGQSSASATRGSVSTPPAPPAPKLPSASQKVKGGGDNKGLHDNLMKELQAKFAGKDTDYGSKETQGQSSASATRGSVSTPPAPPAPKLPSASQKVKGGGDNKGLHDNLMKELQAKFAGKDTDYGSKETQGQAESTKTPKQTSQRNSRTESGNNKTGGLQSSLINELKNKIKRNRG</sequence>
<feature type="compositionally biased region" description="Basic and acidic residues" evidence="1">
    <location>
        <begin position="150"/>
        <end position="178"/>
    </location>
</feature>
<gene>
    <name evidence="2" type="ORF">CP10139811_1015</name>
</gene>
<dbReference type="EMBL" id="ATNB01000058">
    <property type="protein sequence ID" value="EPP35430.1"/>
    <property type="molecule type" value="Genomic_DNA"/>
</dbReference>
<name>S7KLW1_9CHLA</name>
<reference evidence="2 3" key="1">
    <citation type="submission" date="2013-04" db="EMBL/GenBank/DDBJ databases">
        <title>Genome sequence of Chlamydia psittaci 10-1398/11.</title>
        <authorList>
            <person name="Huot-Creasy H."/>
            <person name="McCracken C.L."/>
            <person name="Humphries M."/>
            <person name="Sachse K."/>
            <person name="Laroucau K."/>
            <person name="Bavoil P."/>
            <person name="Myers G.S."/>
        </authorList>
    </citation>
    <scope>NUCLEOTIDE SEQUENCE [LARGE SCALE GENOMIC DNA]</scope>
    <source>
        <strain evidence="2 3">10_1398_11</strain>
    </source>
</reference>
<dbReference type="HOGENOM" id="CLU_952171_0_0_0"/>
<feature type="compositionally biased region" description="Basic and acidic residues" evidence="1">
    <location>
        <begin position="91"/>
        <end position="114"/>
    </location>
</feature>
<feature type="compositionally biased region" description="Polar residues" evidence="1">
    <location>
        <begin position="115"/>
        <end position="130"/>
    </location>
</feature>
<evidence type="ECO:0000313" key="3">
    <source>
        <dbReference type="Proteomes" id="UP000016200"/>
    </source>
</evidence>
<feature type="compositionally biased region" description="Polar residues" evidence="1">
    <location>
        <begin position="243"/>
        <end position="280"/>
    </location>
</feature>
<dbReference type="RefSeq" id="WP_020370974.1">
    <property type="nucleotide sequence ID" value="NZ_KE360208.1"/>
</dbReference>
<feature type="compositionally biased region" description="Basic and acidic residues" evidence="1">
    <location>
        <begin position="214"/>
        <end position="242"/>
    </location>
</feature>
<evidence type="ECO:0000256" key="1">
    <source>
        <dbReference type="SAM" id="MobiDB-lite"/>
    </source>
</evidence>
<dbReference type="PATRIC" id="fig|1238237.3.peg.266"/>
<proteinExistence type="predicted"/>